<dbReference type="InterPro" id="IPR001123">
    <property type="entry name" value="LeuE-type"/>
</dbReference>
<accession>A0AAE4ATE1</accession>
<feature type="transmembrane region" description="Helical" evidence="6">
    <location>
        <begin position="99"/>
        <end position="126"/>
    </location>
</feature>
<dbReference type="EMBL" id="JAUSUL010000001">
    <property type="protein sequence ID" value="MDQ0314909.1"/>
    <property type="molecule type" value="Genomic_DNA"/>
</dbReference>
<sequence length="189" mass="20240">MAVAYTMWATPGPNNLMLAYSGARFGVRRTLPHILGVLTGTVLLNSAGIVVLAPIIERWPAALLMVKVVGTVWLLRIGVRMARSTIADGPRDEEQPMSFASAALFQFANPKAITAASALASLVLAAASEDRWLLPAALLLIPALCILANGPWAVAGHAIRRSLTVPWRWRLFTWGTGGLTAGCAIFLWI</sequence>
<keyword evidence="2" id="KW-1003">Cell membrane</keyword>
<proteinExistence type="predicted"/>
<gene>
    <name evidence="7" type="ORF">J2S73_001346</name>
</gene>
<organism evidence="7 8">
    <name type="scientific">Amorphus orientalis</name>
    <dbReference type="NCBI Taxonomy" id="649198"/>
    <lineage>
        <taxon>Bacteria</taxon>
        <taxon>Pseudomonadati</taxon>
        <taxon>Pseudomonadota</taxon>
        <taxon>Alphaproteobacteria</taxon>
        <taxon>Hyphomicrobiales</taxon>
        <taxon>Amorphaceae</taxon>
        <taxon>Amorphus</taxon>
    </lineage>
</organism>
<feature type="transmembrane region" description="Helical" evidence="6">
    <location>
        <begin position="132"/>
        <end position="155"/>
    </location>
</feature>
<evidence type="ECO:0000256" key="2">
    <source>
        <dbReference type="ARBA" id="ARBA00022475"/>
    </source>
</evidence>
<protein>
    <submittedName>
        <fullName evidence="7">Threonine/homoserine/homoserine lactone efflux protein</fullName>
    </submittedName>
</protein>
<reference evidence="7" key="1">
    <citation type="submission" date="2023-07" db="EMBL/GenBank/DDBJ databases">
        <title>Genomic Encyclopedia of Type Strains, Phase IV (KMG-IV): sequencing the most valuable type-strain genomes for metagenomic binning, comparative biology and taxonomic classification.</title>
        <authorList>
            <person name="Goeker M."/>
        </authorList>
    </citation>
    <scope>NUCLEOTIDE SEQUENCE</scope>
    <source>
        <strain evidence="7">DSM 21202</strain>
    </source>
</reference>
<evidence type="ECO:0000256" key="1">
    <source>
        <dbReference type="ARBA" id="ARBA00004651"/>
    </source>
</evidence>
<evidence type="ECO:0000313" key="8">
    <source>
        <dbReference type="Proteomes" id="UP001229244"/>
    </source>
</evidence>
<evidence type="ECO:0000256" key="5">
    <source>
        <dbReference type="ARBA" id="ARBA00023136"/>
    </source>
</evidence>
<dbReference type="PANTHER" id="PTHR30086:SF20">
    <property type="entry name" value="ARGININE EXPORTER PROTEIN ARGO-RELATED"/>
    <property type="match status" value="1"/>
</dbReference>
<comment type="subcellular location">
    <subcellularLocation>
        <location evidence="1">Cell membrane</location>
        <topology evidence="1">Multi-pass membrane protein</topology>
    </subcellularLocation>
</comment>
<feature type="transmembrane region" description="Helical" evidence="6">
    <location>
        <begin position="34"/>
        <end position="56"/>
    </location>
</feature>
<dbReference type="GO" id="GO:0015171">
    <property type="term" value="F:amino acid transmembrane transporter activity"/>
    <property type="evidence" value="ECO:0007669"/>
    <property type="project" value="TreeGrafter"/>
</dbReference>
<evidence type="ECO:0000313" key="7">
    <source>
        <dbReference type="EMBL" id="MDQ0314909.1"/>
    </source>
</evidence>
<dbReference type="AlphaFoldDB" id="A0AAE4ATE1"/>
<evidence type="ECO:0000256" key="6">
    <source>
        <dbReference type="SAM" id="Phobius"/>
    </source>
</evidence>
<dbReference type="Proteomes" id="UP001229244">
    <property type="component" value="Unassembled WGS sequence"/>
</dbReference>
<dbReference type="GO" id="GO:0033228">
    <property type="term" value="P:cysteine export across plasma membrane"/>
    <property type="evidence" value="ECO:0007669"/>
    <property type="project" value="TreeGrafter"/>
</dbReference>
<name>A0AAE4ATE1_9HYPH</name>
<keyword evidence="3 6" id="KW-0812">Transmembrane</keyword>
<dbReference type="PANTHER" id="PTHR30086">
    <property type="entry name" value="ARGININE EXPORTER PROTEIN ARGO"/>
    <property type="match status" value="1"/>
</dbReference>
<evidence type="ECO:0000256" key="3">
    <source>
        <dbReference type="ARBA" id="ARBA00022692"/>
    </source>
</evidence>
<dbReference type="Pfam" id="PF01810">
    <property type="entry name" value="LysE"/>
    <property type="match status" value="1"/>
</dbReference>
<keyword evidence="8" id="KW-1185">Reference proteome</keyword>
<keyword evidence="5 6" id="KW-0472">Membrane</keyword>
<evidence type="ECO:0000256" key="4">
    <source>
        <dbReference type="ARBA" id="ARBA00022989"/>
    </source>
</evidence>
<keyword evidence="4 6" id="KW-1133">Transmembrane helix</keyword>
<feature type="transmembrane region" description="Helical" evidence="6">
    <location>
        <begin position="167"/>
        <end position="188"/>
    </location>
</feature>
<dbReference type="GO" id="GO:0005886">
    <property type="term" value="C:plasma membrane"/>
    <property type="evidence" value="ECO:0007669"/>
    <property type="project" value="UniProtKB-SubCell"/>
</dbReference>
<comment type="caution">
    <text evidence="7">The sequence shown here is derived from an EMBL/GenBank/DDBJ whole genome shotgun (WGS) entry which is preliminary data.</text>
</comment>